<dbReference type="EMBL" id="JAOPGA020001485">
    <property type="protein sequence ID" value="KAL0488872.1"/>
    <property type="molecule type" value="Genomic_DNA"/>
</dbReference>
<proteinExistence type="predicted"/>
<gene>
    <name evidence="1" type="ORF">AKO1_013562</name>
</gene>
<sequence length="136" mass="15685">MLGSKLLLNRINIDDRLIDYDHDVVKQLEDEKILLVIVADVKNVEDRRRITLVCNVDVVDRKNLYIIYSASSPSNAESSTLLCVKSVKNFLLHQDQSRLSIHRCLLTHFTNDKNSVPYIKHPFLPFAITEPLQNNK</sequence>
<accession>A0AAW2ZJS2</accession>
<protein>
    <submittedName>
        <fullName evidence="1">Uncharacterized protein</fullName>
    </submittedName>
</protein>
<evidence type="ECO:0000313" key="2">
    <source>
        <dbReference type="Proteomes" id="UP001431209"/>
    </source>
</evidence>
<keyword evidence="2" id="KW-1185">Reference proteome</keyword>
<dbReference type="Proteomes" id="UP001431209">
    <property type="component" value="Unassembled WGS sequence"/>
</dbReference>
<evidence type="ECO:0000313" key="1">
    <source>
        <dbReference type="EMBL" id="KAL0488872.1"/>
    </source>
</evidence>
<comment type="caution">
    <text evidence="1">The sequence shown here is derived from an EMBL/GenBank/DDBJ whole genome shotgun (WGS) entry which is preliminary data.</text>
</comment>
<name>A0AAW2ZJS2_9EUKA</name>
<dbReference type="AlphaFoldDB" id="A0AAW2ZJS2"/>
<organism evidence="1 2">
    <name type="scientific">Acrasis kona</name>
    <dbReference type="NCBI Taxonomy" id="1008807"/>
    <lineage>
        <taxon>Eukaryota</taxon>
        <taxon>Discoba</taxon>
        <taxon>Heterolobosea</taxon>
        <taxon>Tetramitia</taxon>
        <taxon>Eutetramitia</taxon>
        <taxon>Acrasidae</taxon>
        <taxon>Acrasis</taxon>
    </lineage>
</organism>
<reference evidence="1 2" key="1">
    <citation type="submission" date="2024-03" db="EMBL/GenBank/DDBJ databases">
        <title>The Acrasis kona genome and developmental transcriptomes reveal deep origins of eukaryotic multicellular pathways.</title>
        <authorList>
            <person name="Sheikh S."/>
            <person name="Fu C.-J."/>
            <person name="Brown M.W."/>
            <person name="Baldauf S.L."/>
        </authorList>
    </citation>
    <scope>NUCLEOTIDE SEQUENCE [LARGE SCALE GENOMIC DNA]</scope>
    <source>
        <strain evidence="1 2">ATCC MYA-3509</strain>
    </source>
</reference>